<feature type="compositionally biased region" description="Low complexity" evidence="2">
    <location>
        <begin position="645"/>
        <end position="657"/>
    </location>
</feature>
<feature type="region of interest" description="Disordered" evidence="2">
    <location>
        <begin position="1572"/>
        <end position="1594"/>
    </location>
</feature>
<feature type="compositionally biased region" description="Basic and acidic residues" evidence="2">
    <location>
        <begin position="493"/>
        <end position="508"/>
    </location>
</feature>
<dbReference type="Proteomes" id="UP001164963">
    <property type="component" value="Chromosome"/>
</dbReference>
<keyword evidence="4" id="KW-1185">Reference proteome</keyword>
<dbReference type="EMBL" id="CP098740">
    <property type="protein sequence ID" value="UZK57257.1"/>
    <property type="molecule type" value="Genomic_DNA"/>
</dbReference>
<gene>
    <name evidence="3" type="ORF">NEH16_27050</name>
</gene>
<evidence type="ECO:0000313" key="3">
    <source>
        <dbReference type="EMBL" id="UZK57257.1"/>
    </source>
</evidence>
<feature type="coiled-coil region" evidence="1">
    <location>
        <begin position="1155"/>
        <end position="1182"/>
    </location>
</feature>
<dbReference type="RefSeq" id="WP_265545468.1">
    <property type="nucleotide sequence ID" value="NZ_CP098740.1"/>
</dbReference>
<proteinExistence type="predicted"/>
<evidence type="ECO:0000256" key="1">
    <source>
        <dbReference type="SAM" id="Coils"/>
    </source>
</evidence>
<feature type="coiled-coil region" evidence="1">
    <location>
        <begin position="1103"/>
        <end position="1130"/>
    </location>
</feature>
<evidence type="ECO:0000256" key="2">
    <source>
        <dbReference type="SAM" id="MobiDB-lite"/>
    </source>
</evidence>
<feature type="region of interest" description="Disordered" evidence="2">
    <location>
        <begin position="457"/>
        <end position="511"/>
    </location>
</feature>
<feature type="coiled-coil region" evidence="1">
    <location>
        <begin position="1308"/>
        <end position="1335"/>
    </location>
</feature>
<keyword evidence="1" id="KW-0175">Coiled coil</keyword>
<evidence type="ECO:0000313" key="4">
    <source>
        <dbReference type="Proteomes" id="UP001164963"/>
    </source>
</evidence>
<feature type="coiled-coil region" evidence="1">
    <location>
        <begin position="885"/>
        <end position="1009"/>
    </location>
</feature>
<accession>A0ABY6PZ57</accession>
<evidence type="ECO:0008006" key="5">
    <source>
        <dbReference type="Google" id="ProtNLM"/>
    </source>
</evidence>
<organism evidence="3 4">
    <name type="scientific">Streptomyces drozdowiczii</name>
    <dbReference type="NCBI Taxonomy" id="202862"/>
    <lineage>
        <taxon>Bacteria</taxon>
        <taxon>Bacillati</taxon>
        <taxon>Actinomycetota</taxon>
        <taxon>Actinomycetes</taxon>
        <taxon>Kitasatosporales</taxon>
        <taxon>Streptomycetaceae</taxon>
        <taxon>Streptomyces</taxon>
    </lineage>
</organism>
<protein>
    <recommendedName>
        <fullName evidence="5">Chromosome segregation ATPase</fullName>
    </recommendedName>
</protein>
<name>A0ABY6PZ57_9ACTN</name>
<feature type="region of interest" description="Disordered" evidence="2">
    <location>
        <begin position="618"/>
        <end position="669"/>
    </location>
</feature>
<reference evidence="3" key="1">
    <citation type="journal article" date="2022" name="Front. Microbiol.">
        <title>Mirubactin C rescues the lethal effect of cell wall biosynthesis mutations in Bacillus subtilis.</title>
        <authorList>
            <person name="Kepplinger B."/>
            <person name="Wen X."/>
            <person name="Tyler A.R."/>
            <person name="Kim B.Y."/>
            <person name="Brown J."/>
            <person name="Banks P."/>
            <person name="Dashti Y."/>
            <person name="Mackenzie E.S."/>
            <person name="Wills C."/>
            <person name="Kawai Y."/>
            <person name="Waldron K.J."/>
            <person name="Allenby N.E.E."/>
            <person name="Wu L.J."/>
            <person name="Hall M.J."/>
            <person name="Errington J."/>
        </authorList>
    </citation>
    <scope>NUCLEOTIDE SEQUENCE</scope>
    <source>
        <strain evidence="3">MDA8-470</strain>
    </source>
</reference>
<feature type="region of interest" description="Disordered" evidence="2">
    <location>
        <begin position="1214"/>
        <end position="1238"/>
    </location>
</feature>
<sequence length="1594" mass="169733">MYELSRVRLYSIGPAGARYADTVLDLRGVGEPVPRPAPAQAEFFEDEPVGPPRRPAPAGVLFLENGGGKSVLLKLIFSVMLPGHRNTLGGASSGVLRKFLLADDCGHVALEWQHTLTGECVVVGKVSEWRGRQVSNDPRKFAEAWYSFRPGPGLGLDSLPVAESTAVGRPAEGVSGARGRRRTMKGFRDALTEAGKFYQHLDVHWEEIHDRWNEHLGDLGLDPELFRYQREMNADEGEAAGLFAVKKDSDFTDLLLRAVTDTRDTDGLADLVSGFGNKLGRRAELTAERDFTAGSADLLGRIVEAAGTRARARDIHAGSERRTRTLARRLSARAGEERGRAAELAQQVTSAAHTVTGAEETRGRCALIAAELAYRHASLALTAAERSAAAQRRELGDARTLHSAWQAAEAVLRHRAAADRSARVAAAIREAERDAAPALAARASAAADLVRALHTAAEAGESRANEEEERSDALQSAGEAAHRDATTAATEAQRARSEAGHLRQRLAEVEQETAEAVRAGWLDDTAPHADPARAALAANDAEQNAVAAWDTAREAAGAAADRARQATADESRAELAAARAADAARAAEQAYEAELRAADSIAAEPRLAELLGLSADRTGAVPRPRQAAADAPYGHDEGPAPAPAAPDGAEPAPHGAPSATAALPGPAGQALTADEFDRSADELRELLDQSVASAERRLFELRTAAADDARILGALGDGGLLPPSPDVLATVEYLGEQGIPALPGWRYLAQAVDPADHAAVLAARPELVDGVVITDPDAHARARDVLGAAALLPRSAVAVGTAAALLAPVPDPGTGTSGPGESVFLVPPNPAMHDEHAADEERQALRSRAAARDEDIRVLAARLSADRALASRIGSWRADCPPGMLAELAEAAATARTAAETAEAALAEARTVRAEADEAAADTARVREERQEAAQRARRAADALAGLAFRLRERAGWQAKLRELTDEAAESEARATVFLERARAADEDRRAAQRAADDARRTARALRAERAEIAGAPEHLPDLGEDAPRQALPALREAYRAASQLYEKVGVGADLRAEQARAESDESAALAELDRLTNKVRTRAAQLLEGTDGADGPSRQAAAARAESLVQLLETRASAASEQLGRLRGEAERLAPADGESLHTELPADRVPADAEQAQALLRTATAELAAATAALDTARAAHAELLHAHRAAEDAAGGFDETAALLRDLLRDHGADDDPEEPEPYPGSLEEARQSAAEARRSLRGCAADLSAAEAAVREASDVLVRHANSTRYEQVRTPARQQIRELPAAALPEHAEKWAAAFAPRLRVLTDELAQLERNRDSIVDRLRGLVESALTTLRSAQRLSRLPEGLGEWSGQEFLRIRFEEPDQATLTDRLGEVIDEATRAALRKNSDLRRDGMSLLLRGVQAALEPKGVAVEILKPDAVLRAERVPVGQMGDVFSGGQLLTAAIALYCTMAALRSNDRGRDRAEHRHAGTLFLDNPIGRANATYLLELQRAVADALGVQLLYTTGLFDTTALAEFPLVIRLRNDADLRAGLKYISVEEHLRPGLPQQDPGAETVHGEITATRMFKRGAPAPRTPDASETVEEARTS</sequence>